<dbReference type="Gene3D" id="3.30.710.10">
    <property type="entry name" value="Potassium Channel Kv1.1, Chain A"/>
    <property type="match status" value="1"/>
</dbReference>
<dbReference type="Proteomes" id="UP000316726">
    <property type="component" value="Chromosome 4"/>
</dbReference>
<organism evidence="3 4">
    <name type="scientific">Chloropicon primus</name>
    <dbReference type="NCBI Taxonomy" id="1764295"/>
    <lineage>
        <taxon>Eukaryota</taxon>
        <taxon>Viridiplantae</taxon>
        <taxon>Chlorophyta</taxon>
        <taxon>Chloropicophyceae</taxon>
        <taxon>Chloropicales</taxon>
        <taxon>Chloropicaceae</taxon>
        <taxon>Chloropicon</taxon>
    </lineage>
</organism>
<dbReference type="InterPro" id="IPR045902">
    <property type="entry name" value="SANBR-like"/>
</dbReference>
<dbReference type="PANTHER" id="PTHR20946">
    <property type="entry name" value="SANT AND BTB DOMAIN REGULATOR OF CLASS SWITCH RECOMBINATION"/>
    <property type="match status" value="1"/>
</dbReference>
<feature type="compositionally biased region" description="Low complexity" evidence="1">
    <location>
        <begin position="388"/>
        <end position="424"/>
    </location>
</feature>
<sequence>MEGQEVEYEGGREDQEGEEVVDEEGKARSLGPNEVKLRVYDEGLQTEKEFYCETRLLLAHMSYFKKYLTESDDTDILIHCDIYVFTWLMKYVKAREVEQLPVLNDENCLPVLIASNFLEMDTLVGECVSYIAENFLKLLQMPTDLNFLTQDLVDQLAEEMTLVTLEEVWQEVDAAGKRPKTKGGDSEVKSLGAKNLLDKLYERKLSKMMEGCQDSFAWCTTCCKIFCKSFGDELFCPKAKIRISLDGEVNARHQAKEGWEVTKYLPKLKELCHNRHLYWFFWSKLTRLECKECKEVFMASNMRKCTFHPKKALYPPTELCGYYLCCKKDASKFNSLGSVSLNTGCKEQEHRLDLAHMTEDEQKVVSLFRQQLSHSMPMYAELDNFNFGASSSSDDGEPSASGGQLQGSTTGSQQSSPPSRSSPEQAEESLVDSNLKFYFNYMRNQQSQQSRGSLDIKLRLFGQTYQEASWQANGEGMDRSQKGRRSILSDALHNMDCHRMQSCFSDLSSHRKDLV</sequence>
<keyword evidence="4" id="KW-1185">Reference proteome</keyword>
<protein>
    <submittedName>
        <fullName evidence="3">DUF3342 domain-containing protein</fullName>
    </submittedName>
</protein>
<evidence type="ECO:0000313" key="4">
    <source>
        <dbReference type="Proteomes" id="UP000316726"/>
    </source>
</evidence>
<feature type="region of interest" description="Disordered" evidence="1">
    <location>
        <begin position="1"/>
        <end position="28"/>
    </location>
</feature>
<accession>A0A5B8MJ57</accession>
<feature type="domain" description="SANT and BTB" evidence="2">
    <location>
        <begin position="36"/>
        <end position="128"/>
    </location>
</feature>
<dbReference type="OrthoDB" id="550012at2759"/>
<reference evidence="3 4" key="1">
    <citation type="submission" date="2018-07" db="EMBL/GenBank/DDBJ databases">
        <title>The complete nuclear genome of the prasinophyte Chloropicon primus (CCMP1205).</title>
        <authorList>
            <person name="Pombert J.-F."/>
            <person name="Otis C."/>
            <person name="Turmel M."/>
            <person name="Lemieux C."/>
        </authorList>
    </citation>
    <scope>NUCLEOTIDE SEQUENCE [LARGE SCALE GENOMIC DNA]</scope>
    <source>
        <strain evidence="3 4">CCMP1205</strain>
    </source>
</reference>
<name>A0A5B8MJ57_9CHLO</name>
<evidence type="ECO:0000313" key="3">
    <source>
        <dbReference type="EMBL" id="QDZ20439.1"/>
    </source>
</evidence>
<dbReference type="InterPro" id="IPR021777">
    <property type="entry name" value="SANBR_BTB"/>
</dbReference>
<dbReference type="EMBL" id="CP031037">
    <property type="protein sequence ID" value="QDZ20439.1"/>
    <property type="molecule type" value="Genomic_DNA"/>
</dbReference>
<dbReference type="AlphaFoldDB" id="A0A5B8MJ57"/>
<dbReference type="SUPFAM" id="SSF54695">
    <property type="entry name" value="POZ domain"/>
    <property type="match status" value="1"/>
</dbReference>
<gene>
    <name evidence="3" type="ORF">A3770_04p29570</name>
</gene>
<dbReference type="Pfam" id="PF11822">
    <property type="entry name" value="BTB_SANBR"/>
    <property type="match status" value="1"/>
</dbReference>
<dbReference type="CDD" id="cd14733">
    <property type="entry name" value="BACK"/>
    <property type="match status" value="1"/>
</dbReference>
<feature type="region of interest" description="Disordered" evidence="1">
    <location>
        <begin position="387"/>
        <end position="427"/>
    </location>
</feature>
<dbReference type="PANTHER" id="PTHR20946:SF0">
    <property type="entry name" value="SANT AND BTB DOMAIN REGULATOR OF CLASS SWITCH RECOMBINATION"/>
    <property type="match status" value="1"/>
</dbReference>
<evidence type="ECO:0000256" key="1">
    <source>
        <dbReference type="SAM" id="MobiDB-lite"/>
    </source>
</evidence>
<dbReference type="InterPro" id="IPR011333">
    <property type="entry name" value="SKP1/BTB/POZ_sf"/>
</dbReference>
<proteinExistence type="predicted"/>
<evidence type="ECO:0000259" key="2">
    <source>
        <dbReference type="Pfam" id="PF11822"/>
    </source>
</evidence>